<gene>
    <name evidence="2" type="ORF">CCHR01_18393</name>
</gene>
<evidence type="ECO:0000313" key="3">
    <source>
        <dbReference type="Proteomes" id="UP001243330"/>
    </source>
</evidence>
<name>A0AAD9A0G0_9PEZI</name>
<feature type="region of interest" description="Disordered" evidence="1">
    <location>
        <begin position="1"/>
        <end position="59"/>
    </location>
</feature>
<dbReference type="AlphaFoldDB" id="A0AAD9A0G0"/>
<evidence type="ECO:0000256" key="1">
    <source>
        <dbReference type="SAM" id="MobiDB-lite"/>
    </source>
</evidence>
<feature type="compositionally biased region" description="Polar residues" evidence="1">
    <location>
        <begin position="18"/>
        <end position="27"/>
    </location>
</feature>
<protein>
    <submittedName>
        <fullName evidence="2">Uncharacterized protein</fullName>
    </submittedName>
</protein>
<dbReference type="Proteomes" id="UP001243330">
    <property type="component" value="Unassembled WGS sequence"/>
</dbReference>
<organism evidence="2 3">
    <name type="scientific">Colletotrichum chrysophilum</name>
    <dbReference type="NCBI Taxonomy" id="1836956"/>
    <lineage>
        <taxon>Eukaryota</taxon>
        <taxon>Fungi</taxon>
        <taxon>Dikarya</taxon>
        <taxon>Ascomycota</taxon>
        <taxon>Pezizomycotina</taxon>
        <taxon>Sordariomycetes</taxon>
        <taxon>Hypocreomycetidae</taxon>
        <taxon>Glomerellales</taxon>
        <taxon>Glomerellaceae</taxon>
        <taxon>Colletotrichum</taxon>
        <taxon>Colletotrichum gloeosporioides species complex</taxon>
    </lineage>
</organism>
<sequence length="137" mass="15217">MKQNGLTIGRPAAPGQFTFGQSFSHSASARRRRRRRVPAPSEAKAPPRRSQISGSSPPAVTRARIMACRDVTCVFACVPAVWDCPWKWRRSKPRAGRGNGTGKGRHAVVQFLLIKIASMRGENATPSRRQRRLSLLR</sequence>
<accession>A0AAD9A0G0</accession>
<dbReference type="EMBL" id="JAQOWY010000736">
    <property type="protein sequence ID" value="KAK1838977.1"/>
    <property type="molecule type" value="Genomic_DNA"/>
</dbReference>
<feature type="compositionally biased region" description="Basic residues" evidence="1">
    <location>
        <begin position="28"/>
        <end position="37"/>
    </location>
</feature>
<proteinExistence type="predicted"/>
<keyword evidence="3" id="KW-1185">Reference proteome</keyword>
<evidence type="ECO:0000313" key="2">
    <source>
        <dbReference type="EMBL" id="KAK1838977.1"/>
    </source>
</evidence>
<reference evidence="2" key="1">
    <citation type="submission" date="2023-01" db="EMBL/GenBank/DDBJ databases">
        <title>Colletotrichum chrysophilum M932 genome sequence.</title>
        <authorList>
            <person name="Baroncelli R."/>
        </authorList>
    </citation>
    <scope>NUCLEOTIDE SEQUENCE</scope>
    <source>
        <strain evidence="2">M932</strain>
    </source>
</reference>
<comment type="caution">
    <text evidence="2">The sequence shown here is derived from an EMBL/GenBank/DDBJ whole genome shotgun (WGS) entry which is preliminary data.</text>
</comment>